<accession>A0A845F3T9</accession>
<dbReference type="RefSeq" id="WP_160920760.1">
    <property type="nucleotide sequence ID" value="NZ_WMEY01000007.1"/>
</dbReference>
<proteinExistence type="predicted"/>
<keyword evidence="2" id="KW-0812">Transmembrane</keyword>
<feature type="transmembrane region" description="Helical" evidence="2">
    <location>
        <begin position="6"/>
        <end position="24"/>
    </location>
</feature>
<evidence type="ECO:0000256" key="2">
    <source>
        <dbReference type="SAM" id="Phobius"/>
    </source>
</evidence>
<name>A0A845F3T9_9BACL</name>
<reference evidence="3 4" key="1">
    <citation type="submission" date="2019-11" db="EMBL/GenBank/DDBJ databases">
        <title>Genome sequences of 17 halophilic strains isolated from different environments.</title>
        <authorList>
            <person name="Furrow R.E."/>
        </authorList>
    </citation>
    <scope>NUCLEOTIDE SEQUENCE [LARGE SCALE GENOMIC DNA]</scope>
    <source>
        <strain evidence="3 4">22506_14_FS</strain>
    </source>
</reference>
<keyword evidence="2" id="KW-1133">Transmembrane helix</keyword>
<evidence type="ECO:0000313" key="3">
    <source>
        <dbReference type="EMBL" id="MYL65408.1"/>
    </source>
</evidence>
<evidence type="ECO:0000313" key="4">
    <source>
        <dbReference type="Proteomes" id="UP000447833"/>
    </source>
</evidence>
<feature type="transmembrane region" description="Helical" evidence="2">
    <location>
        <begin position="31"/>
        <end position="52"/>
    </location>
</feature>
<dbReference type="EMBL" id="WMEY01000007">
    <property type="protein sequence ID" value="MYL65408.1"/>
    <property type="molecule type" value="Genomic_DNA"/>
</dbReference>
<dbReference type="AlphaFoldDB" id="A0A845F3T9"/>
<evidence type="ECO:0000256" key="1">
    <source>
        <dbReference type="SAM" id="MobiDB-lite"/>
    </source>
</evidence>
<organism evidence="3 4">
    <name type="scientific">Guptibacillus hwajinpoensis</name>
    <dbReference type="NCBI Taxonomy" id="208199"/>
    <lineage>
        <taxon>Bacteria</taxon>
        <taxon>Bacillati</taxon>
        <taxon>Bacillota</taxon>
        <taxon>Bacilli</taxon>
        <taxon>Bacillales</taxon>
        <taxon>Guptibacillaceae</taxon>
        <taxon>Guptibacillus</taxon>
    </lineage>
</organism>
<sequence length="236" mass="26478">MDFLKAVVIIAFLLMAANIVKPFVTSSRKRAAVFAGFWLLLYIVVWGIPAFVDSSSGESSSADNKTTEQAEQDEDEAPEAVKEEEAQIEEEIDFDPASIEFIVDAKSLLGLSREEFVSQFPKNIEVDEKDPLKMTFENGEVLFKDNIAISMTYFPEGLKYLEDNRLLLASLGFEVEELRKGSNPFETPVTLYLIEGFSDVTIYGTEDGGEEALIEKIYLRKEFYSTQGDTDAEAEE</sequence>
<comment type="caution">
    <text evidence="3">The sequence shown here is derived from an EMBL/GenBank/DDBJ whole genome shotgun (WGS) entry which is preliminary data.</text>
</comment>
<dbReference type="Proteomes" id="UP000447833">
    <property type="component" value="Unassembled WGS sequence"/>
</dbReference>
<gene>
    <name evidence="3" type="ORF">GLW07_18780</name>
</gene>
<keyword evidence="2" id="KW-0472">Membrane</keyword>
<protein>
    <submittedName>
        <fullName evidence="3">Uncharacterized protein</fullName>
    </submittedName>
</protein>
<feature type="region of interest" description="Disordered" evidence="1">
    <location>
        <begin position="54"/>
        <end position="84"/>
    </location>
</feature>